<dbReference type="Proteomes" id="UP000729402">
    <property type="component" value="Unassembled WGS sequence"/>
</dbReference>
<accession>A0A8J5UR78</accession>
<feature type="region of interest" description="Disordered" evidence="1">
    <location>
        <begin position="1"/>
        <end position="100"/>
    </location>
</feature>
<organism evidence="2 3">
    <name type="scientific">Zizania palustris</name>
    <name type="common">Northern wild rice</name>
    <dbReference type="NCBI Taxonomy" id="103762"/>
    <lineage>
        <taxon>Eukaryota</taxon>
        <taxon>Viridiplantae</taxon>
        <taxon>Streptophyta</taxon>
        <taxon>Embryophyta</taxon>
        <taxon>Tracheophyta</taxon>
        <taxon>Spermatophyta</taxon>
        <taxon>Magnoliopsida</taxon>
        <taxon>Liliopsida</taxon>
        <taxon>Poales</taxon>
        <taxon>Poaceae</taxon>
        <taxon>BOP clade</taxon>
        <taxon>Oryzoideae</taxon>
        <taxon>Oryzeae</taxon>
        <taxon>Zizaniinae</taxon>
        <taxon>Zizania</taxon>
    </lineage>
</organism>
<name>A0A8J5UR78_ZIZPA</name>
<comment type="caution">
    <text evidence="2">The sequence shown here is derived from an EMBL/GenBank/DDBJ whole genome shotgun (WGS) entry which is preliminary data.</text>
</comment>
<evidence type="ECO:0000256" key="1">
    <source>
        <dbReference type="SAM" id="MobiDB-lite"/>
    </source>
</evidence>
<reference evidence="2" key="1">
    <citation type="journal article" date="2021" name="bioRxiv">
        <title>Whole Genome Assembly and Annotation of Northern Wild Rice, Zizania palustris L., Supports a Whole Genome Duplication in the Zizania Genus.</title>
        <authorList>
            <person name="Haas M."/>
            <person name="Kono T."/>
            <person name="Macchietto M."/>
            <person name="Millas R."/>
            <person name="McGilp L."/>
            <person name="Shao M."/>
            <person name="Duquette J."/>
            <person name="Hirsch C.N."/>
            <person name="Kimball J."/>
        </authorList>
    </citation>
    <scope>NUCLEOTIDE SEQUENCE</scope>
    <source>
        <tissue evidence="2">Fresh leaf tissue</tissue>
    </source>
</reference>
<sequence length="100" mass="10505">MVVLGAGRGQSELNTPSDGIWSGQGGGRRRCGCGAHARREITSSTEWPSDGARSGKGGGRRRGMVLGAGKAEVGGARSGKGGGRRRERIVRRRGGFARWR</sequence>
<protein>
    <submittedName>
        <fullName evidence="2">Uncharacterized protein</fullName>
    </submittedName>
</protein>
<proteinExistence type="predicted"/>
<evidence type="ECO:0000313" key="3">
    <source>
        <dbReference type="Proteomes" id="UP000729402"/>
    </source>
</evidence>
<dbReference type="EMBL" id="JAAALK010002061">
    <property type="protein sequence ID" value="KAG8037202.1"/>
    <property type="molecule type" value="Genomic_DNA"/>
</dbReference>
<dbReference type="AlphaFoldDB" id="A0A8J5UR78"/>
<feature type="compositionally biased region" description="Basic residues" evidence="1">
    <location>
        <begin position="82"/>
        <end position="100"/>
    </location>
</feature>
<evidence type="ECO:0000313" key="2">
    <source>
        <dbReference type="EMBL" id="KAG8037202.1"/>
    </source>
</evidence>
<gene>
    <name evidence="2" type="ORF">GUJ93_ZPchr0020g33561</name>
</gene>
<reference evidence="2" key="2">
    <citation type="submission" date="2021-02" db="EMBL/GenBank/DDBJ databases">
        <authorList>
            <person name="Kimball J.A."/>
            <person name="Haas M.W."/>
            <person name="Macchietto M."/>
            <person name="Kono T."/>
            <person name="Duquette J."/>
            <person name="Shao M."/>
        </authorList>
    </citation>
    <scope>NUCLEOTIDE SEQUENCE</scope>
    <source>
        <tissue evidence="2">Fresh leaf tissue</tissue>
    </source>
</reference>
<keyword evidence="3" id="KW-1185">Reference proteome</keyword>